<keyword evidence="5 14" id="KW-0444">Lipid biosynthesis</keyword>
<evidence type="ECO:0000256" key="6">
    <source>
        <dbReference type="ARBA" id="ARBA00022692"/>
    </source>
</evidence>
<evidence type="ECO:0000256" key="4">
    <source>
        <dbReference type="ARBA" id="ARBA00013122"/>
    </source>
</evidence>
<evidence type="ECO:0000256" key="2">
    <source>
        <dbReference type="ARBA" id="ARBA00005194"/>
    </source>
</evidence>
<gene>
    <name evidence="15" type="ORF">HG535_0H01030</name>
</gene>
<evidence type="ECO:0000256" key="8">
    <source>
        <dbReference type="ARBA" id="ARBA00022989"/>
    </source>
</evidence>
<dbReference type="GO" id="GO:0042761">
    <property type="term" value="P:very long-chain fatty acid biosynthetic process"/>
    <property type="evidence" value="ECO:0007669"/>
    <property type="project" value="TreeGrafter"/>
</dbReference>
<proteinExistence type="inferred from homology"/>
<dbReference type="RefSeq" id="XP_037146502.1">
    <property type="nucleotide sequence ID" value="XM_037290607.1"/>
</dbReference>
<dbReference type="GO" id="GO:0005789">
    <property type="term" value="C:endoplasmic reticulum membrane"/>
    <property type="evidence" value="ECO:0007669"/>
    <property type="project" value="UniProtKB-SubCell"/>
</dbReference>
<feature type="transmembrane region" description="Helical" evidence="14">
    <location>
        <begin position="106"/>
        <end position="125"/>
    </location>
</feature>
<comment type="pathway">
    <text evidence="2 14">Lipid metabolism; fatty acid biosynthesis.</text>
</comment>
<dbReference type="GO" id="GO:0102158">
    <property type="term" value="F:very-long-chain (3R)-3-hydroxyacyl-CoA dehydratase activity"/>
    <property type="evidence" value="ECO:0007669"/>
    <property type="project" value="UniProtKB-EC"/>
</dbReference>
<dbReference type="KEGG" id="zmk:HG535_0H01030"/>
<keyword evidence="9 14" id="KW-0443">Lipid metabolism</keyword>
<dbReference type="EC" id="4.2.1.134" evidence="4 14"/>
<evidence type="ECO:0000256" key="9">
    <source>
        <dbReference type="ARBA" id="ARBA00023098"/>
    </source>
</evidence>
<evidence type="ECO:0000313" key="16">
    <source>
        <dbReference type="Proteomes" id="UP000509704"/>
    </source>
</evidence>
<dbReference type="GeneID" id="59238579"/>
<dbReference type="OrthoDB" id="46988at2759"/>
<dbReference type="InterPro" id="IPR007482">
    <property type="entry name" value="Tyr_Pase-like_PTPLA"/>
</dbReference>
<dbReference type="EMBL" id="CP058611">
    <property type="protein sequence ID" value="QLG74777.1"/>
    <property type="molecule type" value="Genomic_DNA"/>
</dbReference>
<accession>A0A7H9B849</accession>
<organism evidence="15 16">
    <name type="scientific">Zygotorulaspora mrakii</name>
    <name type="common">Zygosaccharomyces mrakii</name>
    <dbReference type="NCBI Taxonomy" id="42260"/>
    <lineage>
        <taxon>Eukaryota</taxon>
        <taxon>Fungi</taxon>
        <taxon>Dikarya</taxon>
        <taxon>Ascomycota</taxon>
        <taxon>Saccharomycotina</taxon>
        <taxon>Saccharomycetes</taxon>
        <taxon>Saccharomycetales</taxon>
        <taxon>Saccharomycetaceae</taxon>
        <taxon>Zygotorulaspora</taxon>
    </lineage>
</organism>
<evidence type="ECO:0000256" key="14">
    <source>
        <dbReference type="RuleBase" id="RU363109"/>
    </source>
</evidence>
<evidence type="ECO:0000256" key="7">
    <source>
        <dbReference type="ARBA" id="ARBA00022832"/>
    </source>
</evidence>
<evidence type="ECO:0000256" key="13">
    <source>
        <dbReference type="ARBA" id="ARBA00036671"/>
    </source>
</evidence>
<evidence type="ECO:0000256" key="11">
    <source>
        <dbReference type="ARBA" id="ARBA00023160"/>
    </source>
</evidence>
<dbReference type="PANTHER" id="PTHR11035">
    <property type="entry name" value="VERY-LONG-CHAIN (3R)-3-HYDROXYACYL-COA DEHYDRATASE"/>
    <property type="match status" value="1"/>
</dbReference>
<evidence type="ECO:0000256" key="5">
    <source>
        <dbReference type="ARBA" id="ARBA00022516"/>
    </source>
</evidence>
<reference evidence="15 16" key="1">
    <citation type="submission" date="2020-07" db="EMBL/GenBank/DDBJ databases">
        <title>The yeast mating-type switching endonuclease HO is a domesticated member of an unorthodox homing genetic element family.</title>
        <authorList>
            <person name="Coughlan A.Y."/>
            <person name="Lombardi L."/>
            <person name="Braun-Galleani S."/>
            <person name="Martos A.R."/>
            <person name="Galeote V."/>
            <person name="Bigey F."/>
            <person name="Dequin S."/>
            <person name="Byrne K.P."/>
            <person name="Wolfe K.H."/>
        </authorList>
    </citation>
    <scope>NUCLEOTIDE SEQUENCE [LARGE SCALE GENOMIC DNA]</scope>
    <source>
        <strain evidence="15 16">NRRL Y-6702</strain>
    </source>
</reference>
<keyword evidence="7 14" id="KW-0276">Fatty acid metabolism</keyword>
<feature type="transmembrane region" description="Helical" evidence="14">
    <location>
        <begin position="12"/>
        <end position="31"/>
    </location>
</feature>
<dbReference type="UniPathway" id="UPA00094"/>
<dbReference type="GO" id="GO:0030497">
    <property type="term" value="P:fatty acid elongation"/>
    <property type="evidence" value="ECO:0007669"/>
    <property type="project" value="TreeGrafter"/>
</dbReference>
<comment type="caution">
    <text evidence="14">Lacks conserved residue(s) required for the propagation of feature annotation.</text>
</comment>
<dbReference type="GO" id="GO:0030148">
    <property type="term" value="P:sphingolipid biosynthetic process"/>
    <property type="evidence" value="ECO:0007669"/>
    <property type="project" value="TreeGrafter"/>
</dbReference>
<evidence type="ECO:0000256" key="10">
    <source>
        <dbReference type="ARBA" id="ARBA00023136"/>
    </source>
</evidence>
<evidence type="ECO:0000256" key="12">
    <source>
        <dbReference type="ARBA" id="ARBA00023239"/>
    </source>
</evidence>
<comment type="catalytic activity">
    <reaction evidence="13 14">
        <text>a very-long-chain (3R)-3-hydroxyacyl-CoA = a very-long-chain (2E)-enoyl-CoA + H2O</text>
        <dbReference type="Rhea" id="RHEA:45812"/>
        <dbReference type="ChEBI" id="CHEBI:15377"/>
        <dbReference type="ChEBI" id="CHEBI:83728"/>
        <dbReference type="ChEBI" id="CHEBI:85440"/>
        <dbReference type="EC" id="4.2.1.134"/>
    </reaction>
</comment>
<keyword evidence="16" id="KW-1185">Reference proteome</keyword>
<evidence type="ECO:0000313" key="15">
    <source>
        <dbReference type="EMBL" id="QLG74777.1"/>
    </source>
</evidence>
<keyword evidence="8 14" id="KW-1133">Transmembrane helix</keyword>
<keyword evidence="6 14" id="KW-0812">Transmembrane</keyword>
<feature type="transmembrane region" description="Helical" evidence="14">
    <location>
        <begin position="174"/>
        <end position="199"/>
    </location>
</feature>
<protein>
    <recommendedName>
        <fullName evidence="4 14">Very-long-chain (3R)-3-hydroxyacyl-CoA dehydratase</fullName>
        <ecNumber evidence="4 14">4.2.1.134</ecNumber>
    </recommendedName>
</protein>
<name>A0A7H9B849_ZYGMR</name>
<comment type="similarity">
    <text evidence="3 14">Belongs to the very long-chain fatty acids dehydratase HACD family.</text>
</comment>
<dbReference type="Proteomes" id="UP000509704">
    <property type="component" value="Chromosome 8"/>
</dbReference>
<evidence type="ECO:0000256" key="1">
    <source>
        <dbReference type="ARBA" id="ARBA00004141"/>
    </source>
</evidence>
<dbReference type="Pfam" id="PF04387">
    <property type="entry name" value="PTPLA"/>
    <property type="match status" value="1"/>
</dbReference>
<keyword evidence="14" id="KW-0256">Endoplasmic reticulum</keyword>
<keyword evidence="12 14" id="KW-0456">Lyase</keyword>
<dbReference type="PANTHER" id="PTHR11035:SF3">
    <property type="entry name" value="VERY-LONG-CHAIN (3R)-3-HYDROXYACYL-COA DEHYDRATASE"/>
    <property type="match status" value="1"/>
</dbReference>
<dbReference type="AlphaFoldDB" id="A0A7H9B849"/>
<keyword evidence="10 14" id="KW-0472">Membrane</keyword>
<comment type="function">
    <text evidence="14">Catalyzes the third of the four reactions of the long-chain fatty acids elongation cycle. This endoplasmic reticulum-bound enzymatic process, allows the addition of two carbons to the chain of long- and very long-chain fatty acids/VLCFAs per cycle. This enzyme catalyzes the dehydration of the 3-hydroxyacyl-CoA intermediate into trans-2,3-enoyl-CoA, within each cycle of fatty acid elongation. Thereby, it participates to the production of VLCFAs of different chain lengths that are involved in multiple biological processes as precursors of membrane lipids and lipid mediators.</text>
</comment>
<evidence type="ECO:0000256" key="3">
    <source>
        <dbReference type="ARBA" id="ARBA00007811"/>
    </source>
</evidence>
<comment type="subcellular location">
    <subcellularLocation>
        <location evidence="14">Endoplasmic reticulum membrane</location>
        <topology evidence="14">Multi-pass membrane protein</topology>
    </subcellularLocation>
    <subcellularLocation>
        <location evidence="1">Membrane</location>
        <topology evidence="1">Multi-pass membrane protein</topology>
    </subcellularLocation>
</comment>
<feature type="transmembrane region" description="Helical" evidence="14">
    <location>
        <begin position="146"/>
        <end position="168"/>
    </location>
</feature>
<keyword evidence="11 14" id="KW-0275">Fatty acid biosynthesis</keyword>
<sequence length="217" mass="24574">MSKQIVSPFSYLPLYNLLSAFGWAYILYAVISIYPKIGQPVFFEQTKQAVIIIQSCAAIEIFNSALGIVRSPLTTTVAQVTSRLVVVLGIFSLLPETPAARSYAYISLLLAWSITEVIRYLFYFYSLSAKEGPSKLLVLLRYNLFWLLYPIGVGSELYIIFSALPIAASKYSEQYRYFLIVCMFLYIPGFPTLFLHMVTQRAKVMKNLRAGPAQKKD</sequence>